<evidence type="ECO:0000313" key="1">
    <source>
        <dbReference type="EMBL" id="BAJ87384.1"/>
    </source>
</evidence>
<dbReference type="SUPFAM" id="SSF56112">
    <property type="entry name" value="Protein kinase-like (PK-like)"/>
    <property type="match status" value="1"/>
</dbReference>
<dbReference type="Gene3D" id="1.10.510.10">
    <property type="entry name" value="Transferase(Phosphotransferase) domain 1"/>
    <property type="match status" value="1"/>
</dbReference>
<dbReference type="AlphaFoldDB" id="F2CX13"/>
<accession>F2CX13</accession>
<proteinExistence type="evidence at transcript level"/>
<protein>
    <submittedName>
        <fullName evidence="1">Predicted protein</fullName>
    </submittedName>
</protein>
<dbReference type="InterPro" id="IPR011009">
    <property type="entry name" value="Kinase-like_dom_sf"/>
</dbReference>
<name>F2CX13_HORVV</name>
<feature type="non-terminal residue" evidence="1">
    <location>
        <position position="1"/>
    </location>
</feature>
<sequence>PIGSIGYIAAEYGIGNKISTAGNAYSYGIIILEMPTRRETPNRCVVQEWPEPSEICGKCLYELDCWSQSMRLGRSLVNS</sequence>
<dbReference type="PANTHER" id="PTHR48055:SF48">
    <property type="entry name" value="PROTEIN KINASE DOMAIN-CONTAINING PROTEIN"/>
    <property type="match status" value="1"/>
</dbReference>
<dbReference type="EMBL" id="AK356166">
    <property type="protein sequence ID" value="BAJ87384.1"/>
    <property type="molecule type" value="mRNA"/>
</dbReference>
<dbReference type="PANTHER" id="PTHR48055">
    <property type="entry name" value="LEUCINE-RICH REPEAT RECEPTOR PROTEIN KINASE EMS1"/>
    <property type="match status" value="1"/>
</dbReference>
<organism evidence="1">
    <name type="scientific">Hordeum vulgare subsp. vulgare</name>
    <name type="common">Domesticated barley</name>
    <dbReference type="NCBI Taxonomy" id="112509"/>
    <lineage>
        <taxon>Eukaryota</taxon>
        <taxon>Viridiplantae</taxon>
        <taxon>Streptophyta</taxon>
        <taxon>Embryophyta</taxon>
        <taxon>Tracheophyta</taxon>
        <taxon>Spermatophyta</taxon>
        <taxon>Magnoliopsida</taxon>
        <taxon>Liliopsida</taxon>
        <taxon>Poales</taxon>
        <taxon>Poaceae</taxon>
        <taxon>BOP clade</taxon>
        <taxon>Pooideae</taxon>
        <taxon>Triticodae</taxon>
        <taxon>Triticeae</taxon>
        <taxon>Hordeinae</taxon>
        <taxon>Hordeum</taxon>
    </lineage>
</organism>
<dbReference type="InterPro" id="IPR051564">
    <property type="entry name" value="LRR_receptor-like_kinase"/>
</dbReference>
<reference evidence="1" key="1">
    <citation type="journal article" date="2011" name="Plant Physiol.">
        <title>Comprehensive sequence analysis of 24,783 barley full-length cDNAs derived from 12 clone libraries.</title>
        <authorList>
            <person name="Matsumoto T."/>
            <person name="Tanaka T."/>
            <person name="Sakai H."/>
            <person name="Amano N."/>
            <person name="Kanamori H."/>
            <person name="Kurita K."/>
            <person name="Kikuta A."/>
            <person name="Kamiya K."/>
            <person name="Yamamoto M."/>
            <person name="Ikawa H."/>
            <person name="Fujii N."/>
            <person name="Hori K."/>
            <person name="Itoh T."/>
            <person name="Sato K."/>
        </authorList>
    </citation>
    <scope>NUCLEOTIDE SEQUENCE</scope>
</reference>